<organism evidence="2 3">
    <name type="scientific">Phrynocephalus forsythii</name>
    <dbReference type="NCBI Taxonomy" id="171643"/>
    <lineage>
        <taxon>Eukaryota</taxon>
        <taxon>Metazoa</taxon>
        <taxon>Chordata</taxon>
        <taxon>Craniata</taxon>
        <taxon>Vertebrata</taxon>
        <taxon>Euteleostomi</taxon>
        <taxon>Lepidosauria</taxon>
        <taxon>Squamata</taxon>
        <taxon>Bifurcata</taxon>
        <taxon>Unidentata</taxon>
        <taxon>Episquamata</taxon>
        <taxon>Toxicofera</taxon>
        <taxon>Iguania</taxon>
        <taxon>Acrodonta</taxon>
        <taxon>Agamidae</taxon>
        <taxon>Agaminae</taxon>
        <taxon>Phrynocephalus</taxon>
    </lineage>
</organism>
<name>A0A9Q1AXQ8_9SAUR</name>
<dbReference type="Proteomes" id="UP001142489">
    <property type="component" value="Unassembled WGS sequence"/>
</dbReference>
<reference evidence="2" key="1">
    <citation type="journal article" date="2023" name="DNA Res.">
        <title>Chromosome-level genome assembly of Phrynocephalus forsythii using third-generation DNA sequencing and Hi-C analysis.</title>
        <authorList>
            <person name="Qi Y."/>
            <person name="Zhao W."/>
            <person name="Zhao Y."/>
            <person name="Niu C."/>
            <person name="Cao S."/>
            <person name="Zhang Y."/>
        </authorList>
    </citation>
    <scope>NUCLEOTIDE SEQUENCE</scope>
    <source>
        <tissue evidence="2">Muscle</tissue>
    </source>
</reference>
<protein>
    <submittedName>
        <fullName evidence="2">Uncharacterized protein</fullName>
    </submittedName>
</protein>
<evidence type="ECO:0000313" key="3">
    <source>
        <dbReference type="Proteomes" id="UP001142489"/>
    </source>
</evidence>
<accession>A0A9Q1AXQ8</accession>
<sequence length="307" mass="35556">MVKIQSGNCYEKQPTEARENQNDVSENPQRVSEVEVWLIRNEGNGEEETSNDPRSNLPTNLEASSCISCPEEDVPRAEPLSPSDQSRYHLPTKQEKQIFFQILKDLLENPLESGQKGVRQCGGNILELTYMNERCELRILNSDRVCQWEQKLKTDGIYLKWRGNHVERLSPAKIQMVQNELKSLGIQSDRLRSCFSLARTEFMEEPSYVKKNMKLHIICDEAIITFSEGKGENVATVLYDDNLSSPKYFLEAKDWWVKIGRFFVHCLRQIKRWADNLDLIGSKIDLLISWIAQWVQNLPCFTKPKSQ</sequence>
<comment type="caution">
    <text evidence="2">The sequence shown here is derived from an EMBL/GenBank/DDBJ whole genome shotgun (WGS) entry which is preliminary data.</text>
</comment>
<dbReference type="AlphaFoldDB" id="A0A9Q1AXQ8"/>
<feature type="compositionally biased region" description="Polar residues" evidence="1">
    <location>
        <begin position="52"/>
        <end position="62"/>
    </location>
</feature>
<dbReference type="OrthoDB" id="9045398at2759"/>
<evidence type="ECO:0000256" key="1">
    <source>
        <dbReference type="SAM" id="MobiDB-lite"/>
    </source>
</evidence>
<evidence type="ECO:0000313" key="2">
    <source>
        <dbReference type="EMBL" id="KAJ7317323.1"/>
    </source>
</evidence>
<dbReference type="EMBL" id="JAPFRF010000011">
    <property type="protein sequence ID" value="KAJ7317323.1"/>
    <property type="molecule type" value="Genomic_DNA"/>
</dbReference>
<feature type="region of interest" description="Disordered" evidence="1">
    <location>
        <begin position="1"/>
        <end position="62"/>
    </location>
</feature>
<proteinExistence type="predicted"/>
<keyword evidence="3" id="KW-1185">Reference proteome</keyword>
<gene>
    <name evidence="2" type="ORF">JRQ81_003485</name>
</gene>